<evidence type="ECO:0000259" key="6">
    <source>
        <dbReference type="Pfam" id="PF00724"/>
    </source>
</evidence>
<dbReference type="AlphaFoldDB" id="A0A8H7CVC3"/>
<dbReference type="EMBL" id="JACAZI010000009">
    <property type="protein sequence ID" value="KAF7351864.1"/>
    <property type="molecule type" value="Genomic_DNA"/>
</dbReference>
<evidence type="ECO:0000256" key="5">
    <source>
        <dbReference type="ARBA" id="ARBA00023002"/>
    </source>
</evidence>
<dbReference type="InterPro" id="IPR013785">
    <property type="entry name" value="Aldolase_TIM"/>
</dbReference>
<dbReference type="InterPro" id="IPR044152">
    <property type="entry name" value="YqjM-like"/>
</dbReference>
<keyword evidence="4" id="KW-0521">NADP</keyword>
<protein>
    <submittedName>
        <fullName evidence="7">Putative NADPH dehydrogenase C23G7.10c</fullName>
    </submittedName>
</protein>
<evidence type="ECO:0000313" key="8">
    <source>
        <dbReference type="Proteomes" id="UP000620124"/>
    </source>
</evidence>
<keyword evidence="5" id="KW-0560">Oxidoreductase</keyword>
<dbReference type="CDD" id="cd02932">
    <property type="entry name" value="OYE_YqiM_FMN"/>
    <property type="match status" value="1"/>
</dbReference>
<comment type="cofactor">
    <cofactor evidence="1">
        <name>FMN</name>
        <dbReference type="ChEBI" id="CHEBI:58210"/>
    </cofactor>
</comment>
<name>A0A8H7CVC3_9AGAR</name>
<dbReference type="OrthoDB" id="72788at2759"/>
<evidence type="ECO:0000256" key="1">
    <source>
        <dbReference type="ARBA" id="ARBA00001917"/>
    </source>
</evidence>
<dbReference type="GO" id="GO:0010181">
    <property type="term" value="F:FMN binding"/>
    <property type="evidence" value="ECO:0007669"/>
    <property type="project" value="InterPro"/>
</dbReference>
<evidence type="ECO:0000256" key="3">
    <source>
        <dbReference type="ARBA" id="ARBA00022643"/>
    </source>
</evidence>
<dbReference type="Gene3D" id="3.20.20.70">
    <property type="entry name" value="Aldolase class I"/>
    <property type="match status" value="1"/>
</dbReference>
<evidence type="ECO:0000256" key="2">
    <source>
        <dbReference type="ARBA" id="ARBA00022630"/>
    </source>
</evidence>
<reference evidence="7" key="1">
    <citation type="submission" date="2020-05" db="EMBL/GenBank/DDBJ databases">
        <title>Mycena genomes resolve the evolution of fungal bioluminescence.</title>
        <authorList>
            <person name="Tsai I.J."/>
        </authorList>
    </citation>
    <scope>NUCLEOTIDE SEQUENCE</scope>
    <source>
        <strain evidence="7">CCC161011</strain>
    </source>
</reference>
<dbReference type="PANTHER" id="PTHR43303">
    <property type="entry name" value="NADPH DEHYDROGENASE C23G7.10C-RELATED"/>
    <property type="match status" value="1"/>
</dbReference>
<keyword evidence="8" id="KW-1185">Reference proteome</keyword>
<dbReference type="GO" id="GO:0003959">
    <property type="term" value="F:NADPH dehydrogenase activity"/>
    <property type="evidence" value="ECO:0007669"/>
    <property type="project" value="InterPro"/>
</dbReference>
<feature type="domain" description="NADH:flavin oxidoreductase/NADH oxidase N-terminal" evidence="6">
    <location>
        <begin position="33"/>
        <end position="391"/>
    </location>
</feature>
<evidence type="ECO:0000256" key="4">
    <source>
        <dbReference type="ARBA" id="ARBA00022857"/>
    </source>
</evidence>
<comment type="caution">
    <text evidence="7">The sequence shown here is derived from an EMBL/GenBank/DDBJ whole genome shotgun (WGS) entry which is preliminary data.</text>
</comment>
<proteinExistence type="predicted"/>
<organism evidence="7 8">
    <name type="scientific">Mycena venus</name>
    <dbReference type="NCBI Taxonomy" id="2733690"/>
    <lineage>
        <taxon>Eukaryota</taxon>
        <taxon>Fungi</taxon>
        <taxon>Dikarya</taxon>
        <taxon>Basidiomycota</taxon>
        <taxon>Agaricomycotina</taxon>
        <taxon>Agaricomycetes</taxon>
        <taxon>Agaricomycetidae</taxon>
        <taxon>Agaricales</taxon>
        <taxon>Marasmiineae</taxon>
        <taxon>Mycenaceae</taxon>
        <taxon>Mycena</taxon>
    </lineage>
</organism>
<evidence type="ECO:0000313" key="7">
    <source>
        <dbReference type="EMBL" id="KAF7351864.1"/>
    </source>
</evidence>
<dbReference type="GO" id="GO:0050661">
    <property type="term" value="F:NADP binding"/>
    <property type="evidence" value="ECO:0007669"/>
    <property type="project" value="InterPro"/>
</dbReference>
<dbReference type="Proteomes" id="UP000620124">
    <property type="component" value="Unassembled WGS sequence"/>
</dbReference>
<dbReference type="Pfam" id="PF00724">
    <property type="entry name" value="Oxidored_FMN"/>
    <property type="match status" value="1"/>
</dbReference>
<dbReference type="InterPro" id="IPR001155">
    <property type="entry name" value="OxRdtase_FMN_N"/>
</dbReference>
<dbReference type="SUPFAM" id="SSF51395">
    <property type="entry name" value="FMN-linked oxidoreductases"/>
    <property type="match status" value="1"/>
</dbReference>
<accession>A0A8H7CVC3</accession>
<sequence length="407" mass="44798">MAHRNTPVPGVHEYYPLNEPAIGTHLSGPKPHLFQPLHIKGVTFKNRIFVAPMCQYSSSDGHVTDWHLVHIGTLAARGVGAICMEATSVVPEGRISPEDAGLWKDSHIAPFKRVVDFSHAQGTKIGIQLAHAGRKASTYAPWVRPKAADAGASWVAQEDEGGWPTNVYGPSATPYAESFPHPKVMTEEDMKHVEDAFAAAAERCKAIGFDFIEIHAAHGYLIHEFVSPLSNTRTDQYGGPLENRLRFPTQILQRVREVWADKPLFVRISATDWAEGPEKSEDGAWLQWGVEQCNIWLAKMLSLGVVDLLDCSSGGNWQKQTVKFFSDAHGFQVPLSEAIKQANPSLVVGAVGTITDPELAESYLKAGKADVIFLARELLRNPHWALSAAKTLGCKVKPANQYEWGLW</sequence>
<gene>
    <name evidence="7" type="ORF">MVEN_01147900</name>
</gene>
<dbReference type="PANTHER" id="PTHR43303:SF4">
    <property type="entry name" value="NADPH DEHYDROGENASE C23G7.10C-RELATED"/>
    <property type="match status" value="1"/>
</dbReference>
<keyword evidence="2" id="KW-0285">Flavoprotein</keyword>
<keyword evidence="3" id="KW-0288">FMN</keyword>